<protein>
    <submittedName>
        <fullName evidence="2">Uncharacterized protein</fullName>
    </submittedName>
</protein>
<feature type="compositionally biased region" description="Low complexity" evidence="1">
    <location>
        <begin position="259"/>
        <end position="280"/>
    </location>
</feature>
<feature type="compositionally biased region" description="Polar residues" evidence="1">
    <location>
        <begin position="175"/>
        <end position="196"/>
    </location>
</feature>
<dbReference type="EMBL" id="CAJNRG010005461">
    <property type="protein sequence ID" value="CAF2076786.1"/>
    <property type="molecule type" value="Genomic_DNA"/>
</dbReference>
<dbReference type="Proteomes" id="UP000663842">
    <property type="component" value="Unassembled WGS sequence"/>
</dbReference>
<gene>
    <name evidence="3" type="ORF">UXM345_LOCUS34371</name>
    <name evidence="2" type="ORF">XDN619_LOCUS13747</name>
</gene>
<organism evidence="2 4">
    <name type="scientific">Rotaria magnacalcarata</name>
    <dbReference type="NCBI Taxonomy" id="392030"/>
    <lineage>
        <taxon>Eukaryota</taxon>
        <taxon>Metazoa</taxon>
        <taxon>Spiralia</taxon>
        <taxon>Gnathifera</taxon>
        <taxon>Rotifera</taxon>
        <taxon>Eurotatoria</taxon>
        <taxon>Bdelloidea</taxon>
        <taxon>Philodinida</taxon>
        <taxon>Philodinidae</taxon>
        <taxon>Rotaria</taxon>
    </lineage>
</organism>
<name>A0A816RQL6_9BILA</name>
<accession>A0A816RQL6</accession>
<evidence type="ECO:0000256" key="1">
    <source>
        <dbReference type="SAM" id="MobiDB-lite"/>
    </source>
</evidence>
<dbReference type="Proteomes" id="UP000663887">
    <property type="component" value="Unassembled WGS sequence"/>
</dbReference>
<evidence type="ECO:0000313" key="4">
    <source>
        <dbReference type="Proteomes" id="UP000663887"/>
    </source>
</evidence>
<feature type="region of interest" description="Disordered" evidence="1">
    <location>
        <begin position="99"/>
        <end position="218"/>
    </location>
</feature>
<feature type="region of interest" description="Disordered" evidence="1">
    <location>
        <begin position="1"/>
        <end position="37"/>
    </location>
</feature>
<feature type="non-terminal residue" evidence="2">
    <location>
        <position position="280"/>
    </location>
</feature>
<dbReference type="EMBL" id="CAJOBF010012496">
    <property type="protein sequence ID" value="CAF4319230.1"/>
    <property type="molecule type" value="Genomic_DNA"/>
</dbReference>
<evidence type="ECO:0000313" key="3">
    <source>
        <dbReference type="EMBL" id="CAF4319230.1"/>
    </source>
</evidence>
<feature type="compositionally biased region" description="Low complexity" evidence="1">
    <location>
        <begin position="107"/>
        <end position="117"/>
    </location>
</feature>
<feature type="region of interest" description="Disordered" evidence="1">
    <location>
        <begin position="243"/>
        <end position="280"/>
    </location>
</feature>
<reference evidence="2" key="1">
    <citation type="submission" date="2021-02" db="EMBL/GenBank/DDBJ databases">
        <authorList>
            <person name="Nowell W R."/>
        </authorList>
    </citation>
    <scope>NUCLEOTIDE SEQUENCE</scope>
</reference>
<sequence length="280" mass="30220">MAENTNFDNDSDSGDNVFETLGFDNGDEVSSSGPDPIDVEKATIAQIFRGWEEAPLDFKIQIKKFIEYDNIDLGALSSQELISMAVAARLEIEHRRIQAEKKKSQSNGTNNNGTNNTDAKADQTGNDQSGDPVPTPPVSPASKGPSSPGQASGNNDAQSPSSKKPKSPKKSTSSVGNNDIGNNSSYQQNKPKNNPYATGKNKMPSPIKYSNNNSGAGNQMYKMAGRMHRMHLNNYGNSNHAYNNSFSFPGGNGPRPTGSHCNQNNHNSNHNKFSQNNSHS</sequence>
<evidence type="ECO:0000313" key="2">
    <source>
        <dbReference type="EMBL" id="CAF2076786.1"/>
    </source>
</evidence>
<feature type="compositionally biased region" description="Polar residues" evidence="1">
    <location>
        <begin position="208"/>
        <end position="217"/>
    </location>
</feature>
<feature type="compositionally biased region" description="Polar residues" evidence="1">
    <location>
        <begin position="144"/>
        <end position="158"/>
    </location>
</feature>
<comment type="caution">
    <text evidence="2">The sequence shown here is derived from an EMBL/GenBank/DDBJ whole genome shotgun (WGS) entry which is preliminary data.</text>
</comment>
<proteinExistence type="predicted"/>
<dbReference type="AlphaFoldDB" id="A0A816RQL6"/>